<feature type="region of interest" description="Disordered" evidence="3">
    <location>
        <begin position="242"/>
        <end position="263"/>
    </location>
</feature>
<name>A0ABT1I5X5_9PSEU</name>
<evidence type="ECO:0000259" key="5">
    <source>
        <dbReference type="SMART" id="SM00560"/>
    </source>
</evidence>
<keyword evidence="2" id="KW-1015">Disulfide bond</keyword>
<gene>
    <name evidence="6" type="ORF">LV75_000517</name>
</gene>
<accession>A0ABT1I5X5</accession>
<dbReference type="Gene3D" id="2.60.120.200">
    <property type="match status" value="1"/>
</dbReference>
<proteinExistence type="predicted"/>
<evidence type="ECO:0000313" key="7">
    <source>
        <dbReference type="Proteomes" id="UP001205185"/>
    </source>
</evidence>
<comment type="caution">
    <text evidence="6">The sequence shown here is derived from an EMBL/GenBank/DDBJ whole genome shotgun (WGS) entry which is preliminary data.</text>
</comment>
<sequence length="1852" mass="189832">MRRSSRLSSSGPLVRGAAFAGQALLAAALVVTGLSVPATAAPAKQAAAPAPMSATEKGAFAEARATGKPVAVADQVTESTQVLAKPDGSFVYESSAAPQRVKRGDRWVGIDPALRTNADGSLSPAATPLDVAFSAGGTAPYITLKSAEGQVALHWPTPLPAPQVEGSKVTYAGVLPGVDLVLTASALSYQQVLVVHDAAAAANPALRQVKVTARTTGLELKTGADGALSAVDSAGKTVFTGSTPTMWDSSKPTATDATPTAADPKAGRVDKVAVSSRAIAVEQPAAKVAGKAAAAKQVIVRAAEVAIAPDITALTRPGVKYPVFVDPSLTGSQLAWGETTANGYSYFNAAMDAQVGRCYNGAGACGSLTTARSFFRLNTEPIKPRSGWAAVVWTAGVYVTQTHGAHACTAEPVRLWSTGPIFSGMSWNNPGLSGNLDTKSSAAGDQCGGAGGVVFDAAPVKDFVQTAANGGWNDITVALAAPDENQQLQWKKFATSGAAAPKLVAEFSYRPNQPTGLDIPAAAKCTPYPQVVGTSTPALQATATDNNSPTLPIVLRYEIYNRATNALVVHSGENPVIASGTMGSWSPPALPDGDYRYQVGAIGLYPGYPARYLWGPAYSSVLDFNVRSAPLTQTPTIRTSSDYPKLAWGAPSNSPGSVMVNDPGNAEVEGFTYTFNGPGTEVIPGPTDCVYDRVFGTTGGWVSGRSNVNVRLPAGLSAGYHTMHVRSFDRAHKLSPESQAYEFYVAPAVASPSTVIEAETMTISQPNGQNSTVGVQADCCGVDWSGTGQVHFVGNAVNQTFTLGFNVGAERDYDLGVGITKSYDYGIVSYKIDGQSVGQPSPTGPVGSYDTYDVVVRYGQVSLGTRRLTAGAHTLTVTMTGTNAASVGSRYHAGVDYLVLAPTGRFEAEQPSQVTVTQPPGQTVAVGRQDQTAGTASWSEGAQLAFDATANGASVDLAIRIPTEADYALGINLTTGPQQGNVGVQVDGVAVGNTDVVPLKGYQAAAGTEYFRLGGAHLTAGVHTLKLTVAGKESSSTGYKIGIDHVNAVAFANSTITDFTSAMNNNGIAPDGTAADFDTNGIAGISAQTLAAAGMAPGQSVNVDGATFVMPAHRADGNDNIIAFGQTISLPVAQQVKASAVGFLVADTCDPVSERTGSVTYQDNTVDKPRFPSVPDWFQGPRESAQVVLPYVTWGTSTNNAYQPKIYAVFIPTDPTKTLKNVTLPNYGTPYLPGCAGKSALHVLAMAPRPVQAGWLGAWASQPDTVTVPPGGANFANQTVRTVVHPSLTGSQVRITLSNNGNHSPLTVNKASVGAQQGTGVDSVAAPVALAFGGSASVTIPAGGEVVSDAIAFPSTSGGSGNLVVSVYHSAAVSRVPAHSAATAAVRLGAGDLTTTASGTGFTTTLTGTYVLTGLQVSTSDNSLGTVVVLGDQQAASAGSDVSAGHRKTWVDKLPDALNTAGMPLPGSIVNASRSGLPTAASWQMNEASGTALIDANGSNQATLVGSYARTAERGGAVDFDGSTGHATVPGSPINTTQSYTVSAWAKLESTAASATVFSRGDSSTGSLQLLYSKPNNAWALTNPAGGASALVVGPAPTLNAWTHLVGTYDAASKEMRLYVNGALVASGSRNTVDGAGPFVIGAGKSAGGTVSGYFNGSISEVRVFQSAAVANDVSVLYRGNAVTGQRAGVNAPSLVDAATTLSRNVYDQPNLRTVVVALGANDVLAGRSKTDILAGFRQVMHQANAGALRNTRRSDGDLTHVIVSTIPALGLAANDPREIVRQQVNNDLLFNYTDQGADEIIDIAGTVADPSNANLVNPSYLTGGVLNDAYFTAVADAIAMAASTFPPTAQF</sequence>
<reference evidence="6 7" key="1">
    <citation type="submission" date="2022-06" db="EMBL/GenBank/DDBJ databases">
        <title>Genomic Encyclopedia of Archaeal and Bacterial Type Strains, Phase II (KMG-II): from individual species to whole genera.</title>
        <authorList>
            <person name="Goeker M."/>
        </authorList>
    </citation>
    <scope>NUCLEOTIDE SEQUENCE [LARGE SCALE GENOMIC DNA]</scope>
    <source>
        <strain evidence="6 7">DSM 44255</strain>
    </source>
</reference>
<organism evidence="6 7">
    <name type="scientific">Actinokineospora diospyrosa</name>
    <dbReference type="NCBI Taxonomy" id="103728"/>
    <lineage>
        <taxon>Bacteria</taxon>
        <taxon>Bacillati</taxon>
        <taxon>Actinomycetota</taxon>
        <taxon>Actinomycetes</taxon>
        <taxon>Pseudonocardiales</taxon>
        <taxon>Pseudonocardiaceae</taxon>
        <taxon>Actinokineospora</taxon>
    </lineage>
</organism>
<dbReference type="SMART" id="SM00560">
    <property type="entry name" value="LamGL"/>
    <property type="match status" value="1"/>
</dbReference>
<dbReference type="InterPro" id="IPR013320">
    <property type="entry name" value="ConA-like_dom_sf"/>
</dbReference>
<feature type="chain" id="PRO_5045838798" evidence="4">
    <location>
        <begin position="41"/>
        <end position="1852"/>
    </location>
</feature>
<evidence type="ECO:0000256" key="3">
    <source>
        <dbReference type="SAM" id="MobiDB-lite"/>
    </source>
</evidence>
<keyword evidence="7" id="KW-1185">Reference proteome</keyword>
<dbReference type="RefSeq" id="WP_253884957.1">
    <property type="nucleotide sequence ID" value="NZ_BAAAVB010000026.1"/>
</dbReference>
<dbReference type="Proteomes" id="UP001205185">
    <property type="component" value="Unassembled WGS sequence"/>
</dbReference>
<evidence type="ECO:0000313" key="6">
    <source>
        <dbReference type="EMBL" id="MCP2268035.1"/>
    </source>
</evidence>
<evidence type="ECO:0000256" key="2">
    <source>
        <dbReference type="ARBA" id="ARBA00023157"/>
    </source>
</evidence>
<dbReference type="Pfam" id="PF13385">
    <property type="entry name" value="Laminin_G_3"/>
    <property type="match status" value="1"/>
</dbReference>
<dbReference type="EMBL" id="JAMTCO010000001">
    <property type="protein sequence ID" value="MCP2268035.1"/>
    <property type="molecule type" value="Genomic_DNA"/>
</dbReference>
<dbReference type="SUPFAM" id="SSF49899">
    <property type="entry name" value="Concanavalin A-like lectins/glucanases"/>
    <property type="match status" value="1"/>
</dbReference>
<keyword evidence="1 4" id="KW-0732">Signal</keyword>
<dbReference type="PANTHER" id="PTHR43784">
    <property type="entry name" value="GDSL-LIKE LIPASE/ACYLHYDROLASE, PUTATIVE (AFU_ORTHOLOGUE AFUA_2G00820)-RELATED"/>
    <property type="match status" value="1"/>
</dbReference>
<feature type="compositionally biased region" description="Low complexity" evidence="3">
    <location>
        <begin position="251"/>
        <end position="263"/>
    </location>
</feature>
<dbReference type="InterPro" id="IPR053140">
    <property type="entry name" value="GDSL_Rv0518-like"/>
</dbReference>
<evidence type="ECO:0000256" key="1">
    <source>
        <dbReference type="ARBA" id="ARBA00022729"/>
    </source>
</evidence>
<dbReference type="Gene3D" id="2.60.120.260">
    <property type="entry name" value="Galactose-binding domain-like"/>
    <property type="match status" value="2"/>
</dbReference>
<evidence type="ECO:0000256" key="4">
    <source>
        <dbReference type="SAM" id="SignalP"/>
    </source>
</evidence>
<feature type="domain" description="LamG-like jellyroll fold" evidence="5">
    <location>
        <begin position="1538"/>
        <end position="1672"/>
    </location>
</feature>
<dbReference type="PANTHER" id="PTHR43784:SF2">
    <property type="entry name" value="GDSL-LIKE LIPASE_ACYLHYDROLASE, PUTATIVE (AFU_ORTHOLOGUE AFUA_2G00820)-RELATED"/>
    <property type="match status" value="1"/>
</dbReference>
<dbReference type="InterPro" id="IPR006558">
    <property type="entry name" value="LamG-like"/>
</dbReference>
<protein>
    <submittedName>
        <fullName evidence="6">Concanavalin A-like lectin/glucanases superfamily protein</fullName>
    </submittedName>
</protein>
<feature type="signal peptide" evidence="4">
    <location>
        <begin position="1"/>
        <end position="40"/>
    </location>
</feature>
<feature type="region of interest" description="Disordered" evidence="3">
    <location>
        <begin position="913"/>
        <end position="932"/>
    </location>
</feature>